<sequence>MFDNIRADLRAHSGDWAAQGFWVLLVYRFGRWRYGVRPAVLRKFFSIVYKFLFKCVQIITGVELPCEVVIGRNFVIDHFGGIVISGYARFGDDCRVRNGVVIGLKNINEPIAPVLGNNVDIGAGAKVLGNIRIGNNVVIGANAVVLTDVPDDSIAVGVPATIKKRQCPVKERAQEPVDERVTGP</sequence>
<keyword evidence="3" id="KW-0441">Lipid A biosynthesis</keyword>
<dbReference type="AlphaFoldDB" id="A0A6I5RTQ4"/>
<dbReference type="InterPro" id="IPR018357">
    <property type="entry name" value="Hexapep_transf_CS"/>
</dbReference>
<evidence type="ECO:0000256" key="4">
    <source>
        <dbReference type="ARBA" id="ARBA00022679"/>
    </source>
</evidence>
<dbReference type="GO" id="GO:0016020">
    <property type="term" value="C:membrane"/>
    <property type="evidence" value="ECO:0007669"/>
    <property type="project" value="GOC"/>
</dbReference>
<dbReference type="GO" id="GO:0009001">
    <property type="term" value="F:serine O-acetyltransferase activity"/>
    <property type="evidence" value="ECO:0007669"/>
    <property type="project" value="UniProtKB-EC"/>
</dbReference>
<dbReference type="EMBL" id="JAAHBT010000189">
    <property type="protein sequence ID" value="NES11016.1"/>
    <property type="molecule type" value="Genomic_DNA"/>
</dbReference>
<comment type="catalytic activity">
    <reaction evidence="8">
        <text>L-serine + acetyl-CoA = O-acetyl-L-serine + CoA</text>
        <dbReference type="Rhea" id="RHEA:24560"/>
        <dbReference type="ChEBI" id="CHEBI:33384"/>
        <dbReference type="ChEBI" id="CHEBI:57287"/>
        <dbReference type="ChEBI" id="CHEBI:57288"/>
        <dbReference type="ChEBI" id="CHEBI:58340"/>
        <dbReference type="EC" id="2.3.1.30"/>
    </reaction>
</comment>
<dbReference type="RefSeq" id="WP_163938032.1">
    <property type="nucleotide sequence ID" value="NZ_BMQU01000015.1"/>
</dbReference>
<dbReference type="EC" id="2.3.1.30" evidence="8"/>
<dbReference type="PIRSF" id="PIRSF000441">
    <property type="entry name" value="CysE"/>
    <property type="match status" value="1"/>
</dbReference>
<evidence type="ECO:0000256" key="6">
    <source>
        <dbReference type="ARBA" id="ARBA00023098"/>
    </source>
</evidence>
<keyword evidence="5" id="KW-0677">Repeat</keyword>
<organism evidence="9 10">
    <name type="scientific">Pseudomonas laurentiana</name>
    <dbReference type="NCBI Taxonomy" id="2364649"/>
    <lineage>
        <taxon>Bacteria</taxon>
        <taxon>Pseudomonadati</taxon>
        <taxon>Pseudomonadota</taxon>
        <taxon>Gammaproteobacteria</taxon>
        <taxon>Pseudomonadales</taxon>
        <taxon>Pseudomonadaceae</taxon>
        <taxon>Pseudomonas</taxon>
    </lineage>
</organism>
<dbReference type="InterPro" id="IPR011004">
    <property type="entry name" value="Trimer_LpxA-like_sf"/>
</dbReference>
<keyword evidence="2" id="KW-0444">Lipid biosynthesis</keyword>
<evidence type="ECO:0000256" key="8">
    <source>
        <dbReference type="PIRNR" id="PIRNR000441"/>
    </source>
</evidence>
<name>A0A6I5RTQ4_9PSED</name>
<evidence type="ECO:0000256" key="3">
    <source>
        <dbReference type="ARBA" id="ARBA00022556"/>
    </source>
</evidence>
<dbReference type="PANTHER" id="PTHR42811">
    <property type="entry name" value="SERINE ACETYLTRANSFERASE"/>
    <property type="match status" value="1"/>
</dbReference>
<dbReference type="Proteomes" id="UP000471751">
    <property type="component" value="Unassembled WGS sequence"/>
</dbReference>
<accession>A0A6I5RTQ4</accession>
<keyword evidence="10" id="KW-1185">Reference proteome</keyword>
<dbReference type="GO" id="GO:0009245">
    <property type="term" value="P:lipid A biosynthetic process"/>
    <property type="evidence" value="ECO:0007669"/>
    <property type="project" value="UniProtKB-KW"/>
</dbReference>
<dbReference type="InterPro" id="IPR045304">
    <property type="entry name" value="LbH_SAT"/>
</dbReference>
<evidence type="ECO:0000256" key="1">
    <source>
        <dbReference type="ARBA" id="ARBA00007274"/>
    </source>
</evidence>
<evidence type="ECO:0000256" key="5">
    <source>
        <dbReference type="ARBA" id="ARBA00022737"/>
    </source>
</evidence>
<comment type="caution">
    <text evidence="9">The sequence shown here is derived from an EMBL/GenBank/DDBJ whole genome shotgun (WGS) entry which is preliminary data.</text>
</comment>
<dbReference type="SUPFAM" id="SSF51161">
    <property type="entry name" value="Trimeric LpxA-like enzymes"/>
    <property type="match status" value="1"/>
</dbReference>
<gene>
    <name evidence="9" type="ORF">G3O07_16745</name>
</gene>
<proteinExistence type="inferred from homology"/>
<evidence type="ECO:0000313" key="9">
    <source>
        <dbReference type="EMBL" id="NES11016.1"/>
    </source>
</evidence>
<evidence type="ECO:0000256" key="2">
    <source>
        <dbReference type="ARBA" id="ARBA00022516"/>
    </source>
</evidence>
<reference evidence="9 10" key="1">
    <citation type="submission" date="2020-02" db="EMBL/GenBank/DDBJ databases">
        <title>Broccoli isolated Pseudomonas sp.</title>
        <authorList>
            <person name="Fujikawa T."/>
            <person name="Sawada H."/>
        </authorList>
    </citation>
    <scope>NUCLEOTIDE SEQUENCE [LARGE SCALE GENOMIC DNA]</scope>
    <source>
        <strain evidence="9 10">JCM 32154</strain>
    </source>
</reference>
<comment type="similarity">
    <text evidence="1 8">Belongs to the transferase hexapeptide repeat family.</text>
</comment>
<dbReference type="Pfam" id="PF00132">
    <property type="entry name" value="Hexapep"/>
    <property type="match status" value="1"/>
</dbReference>
<dbReference type="GO" id="GO:0006535">
    <property type="term" value="P:cysteine biosynthetic process from serine"/>
    <property type="evidence" value="ECO:0007669"/>
    <property type="project" value="InterPro"/>
</dbReference>
<keyword evidence="7 8" id="KW-0012">Acyltransferase</keyword>
<dbReference type="InterPro" id="IPR001451">
    <property type="entry name" value="Hexapep"/>
</dbReference>
<dbReference type="PROSITE" id="PS00101">
    <property type="entry name" value="HEXAPEP_TRANSFERASES"/>
    <property type="match status" value="1"/>
</dbReference>
<keyword evidence="4 8" id="KW-0808">Transferase</keyword>
<protein>
    <recommendedName>
        <fullName evidence="8">Serine acetyltransferase</fullName>
        <ecNumber evidence="8">2.3.1.30</ecNumber>
    </recommendedName>
</protein>
<dbReference type="Gene3D" id="2.160.10.10">
    <property type="entry name" value="Hexapeptide repeat proteins"/>
    <property type="match status" value="1"/>
</dbReference>
<dbReference type="CDD" id="cd03354">
    <property type="entry name" value="LbH_SAT"/>
    <property type="match status" value="1"/>
</dbReference>
<dbReference type="GO" id="GO:0005737">
    <property type="term" value="C:cytoplasm"/>
    <property type="evidence" value="ECO:0007669"/>
    <property type="project" value="InterPro"/>
</dbReference>
<evidence type="ECO:0000256" key="7">
    <source>
        <dbReference type="ARBA" id="ARBA00023315"/>
    </source>
</evidence>
<keyword evidence="6" id="KW-0443">Lipid metabolism</keyword>
<dbReference type="InterPro" id="IPR005881">
    <property type="entry name" value="Ser_O-AcTrfase"/>
</dbReference>
<evidence type="ECO:0000313" key="10">
    <source>
        <dbReference type="Proteomes" id="UP000471751"/>
    </source>
</evidence>